<gene>
    <name evidence="2" type="ORF">FHX42_002871</name>
</gene>
<proteinExistence type="predicted"/>
<dbReference type="AlphaFoldDB" id="A0A839DXC0"/>
<feature type="domain" description="DUF5710" evidence="1">
    <location>
        <begin position="4"/>
        <end position="44"/>
    </location>
</feature>
<dbReference type="RefSeq" id="WP_182544684.1">
    <property type="nucleotide sequence ID" value="NZ_JACGWZ010000003.1"/>
</dbReference>
<accession>A0A839DXC0</accession>
<dbReference type="InterPro" id="IPR043764">
    <property type="entry name" value="DUF5710"/>
</dbReference>
<dbReference type="Proteomes" id="UP000569329">
    <property type="component" value="Unassembled WGS sequence"/>
</dbReference>
<comment type="caution">
    <text evidence="2">The sequence shown here is derived from an EMBL/GenBank/DDBJ whole genome shotgun (WGS) entry which is preliminary data.</text>
</comment>
<dbReference type="EMBL" id="JACGWZ010000003">
    <property type="protein sequence ID" value="MBA8825520.1"/>
    <property type="molecule type" value="Genomic_DNA"/>
</dbReference>
<name>A0A839DXC0_9PSEU</name>
<evidence type="ECO:0000259" key="1">
    <source>
        <dbReference type="Pfam" id="PF18974"/>
    </source>
</evidence>
<organism evidence="2 3">
    <name type="scientific">Halosaccharopolyspora lacisalsi</name>
    <dbReference type="NCBI Taxonomy" id="1000566"/>
    <lineage>
        <taxon>Bacteria</taxon>
        <taxon>Bacillati</taxon>
        <taxon>Actinomycetota</taxon>
        <taxon>Actinomycetes</taxon>
        <taxon>Pseudonocardiales</taxon>
        <taxon>Pseudonocardiaceae</taxon>
        <taxon>Halosaccharopolyspora</taxon>
    </lineage>
</organism>
<keyword evidence="3" id="KW-1185">Reference proteome</keyword>
<protein>
    <recommendedName>
        <fullName evidence="1">DUF5710 domain-containing protein</fullName>
    </recommendedName>
</protein>
<evidence type="ECO:0000313" key="3">
    <source>
        <dbReference type="Proteomes" id="UP000569329"/>
    </source>
</evidence>
<dbReference type="Pfam" id="PF18974">
    <property type="entry name" value="DUF5710"/>
    <property type="match status" value="1"/>
</dbReference>
<evidence type="ECO:0000313" key="2">
    <source>
        <dbReference type="EMBL" id="MBA8825520.1"/>
    </source>
</evidence>
<reference evidence="2 3" key="1">
    <citation type="submission" date="2020-07" db="EMBL/GenBank/DDBJ databases">
        <title>Sequencing the genomes of 1000 actinobacteria strains.</title>
        <authorList>
            <person name="Klenk H.-P."/>
        </authorList>
    </citation>
    <scope>NUCLEOTIDE SEQUENCE [LARGE SCALE GENOMIC DNA]</scope>
    <source>
        <strain evidence="2 3">DSM 45975</strain>
    </source>
</reference>
<sequence length="234" mass="27192">MTRRTWLDVSFHEKDEAKRHGARWDPAEKRWYAPRPGMTALRRWEALPDVPDPLPGEDRSFGSGLFVDPVPSSCWFTNVRSCVAGKDWERLRRVVTRRAGQRCEVCDRAEDRASRFWMEVHERWDYDERERVQALRRLICLCTDCHRVTHFGLARVRGHAEHAFAHLRAVTGMSEEKASEHVRSAFALWERRSAHQWSLDLRLLTDAGVTVAPPPDKAARVAVAETELRKNAER</sequence>